<keyword evidence="1" id="KW-0378">Hydrolase</keyword>
<keyword evidence="5" id="KW-1185">Reference proteome</keyword>
<sequence>MRKNWTTMLVALLWVAGPASAWAQGHVDLEQYLKRDGYGRIKISPDGRYYAATVELEDRGGLVILRRSDKKVVAGTSGVKDSVVNDFWWAKDDRVVLSTAERFGSRDEPYATGMLFALGVDGSRVKTLVGPKSVPGLVEVYGGGGPVEVASLIDTLPDDPSNVLISTWDLGLNPMTRVEKLDVYTGHRALVASAPVRRADFLTDVAGHARFAEGRRDDNFDKLYYRDSDDAEWRLINDEAQSGHYESALGFSQDGVTAYLQVMQENGPDAVVAWNTRTGERRQVQRDAVVDPYGSVFDRDGRTLIGMQYMDEKVQTWLFDESTETSRIYRALARAFPDAAVTITSYTRDGRLALVQVWNDRTPGDTYLFDTRTMTASGVFVRREWFDPAKLPAMRAVAVKARDGLMLHGYLTPPRGATATGPVPMVVMPHGGPYGIFDELSFDEDTQMLAEAGYAVLRINFRGSGNYGASFRRAGAREWGARMQDDLTDSTRWAIEQGIADPARVCIYGASYGGYAALMGAAREPDLYRCAIGYVGVYDLEAKHRDNSRAARWLRNWSDDWMGERDALDARSPVLLAAQIKAPVLLVAGGEDSTAPIAHSKKMERALRHAGKPVETLYVSSEGHGFYTDEHRREYYTRLLDFLARHLGGATAASAAVANGKVAPAR</sequence>
<feature type="chain" id="PRO_5046117597" evidence="2">
    <location>
        <begin position="24"/>
        <end position="666"/>
    </location>
</feature>
<dbReference type="RefSeq" id="WP_310055374.1">
    <property type="nucleotide sequence ID" value="NZ_JAVDVW010000002.1"/>
</dbReference>
<feature type="signal peptide" evidence="2">
    <location>
        <begin position="1"/>
        <end position="23"/>
    </location>
</feature>
<organism evidence="4 5">
    <name type="scientific">Agrilutibacter niabensis</name>
    <dbReference type="NCBI Taxonomy" id="380628"/>
    <lineage>
        <taxon>Bacteria</taxon>
        <taxon>Pseudomonadati</taxon>
        <taxon>Pseudomonadota</taxon>
        <taxon>Gammaproteobacteria</taxon>
        <taxon>Lysobacterales</taxon>
        <taxon>Lysobacteraceae</taxon>
        <taxon>Agrilutibacter</taxon>
    </lineage>
</organism>
<dbReference type="SUPFAM" id="SSF82171">
    <property type="entry name" value="DPP6 N-terminal domain-like"/>
    <property type="match status" value="1"/>
</dbReference>
<evidence type="ECO:0000313" key="4">
    <source>
        <dbReference type="EMBL" id="MDR7100522.1"/>
    </source>
</evidence>
<dbReference type="PANTHER" id="PTHR42776:SF27">
    <property type="entry name" value="DIPEPTIDYL PEPTIDASE FAMILY MEMBER 6"/>
    <property type="match status" value="1"/>
</dbReference>
<dbReference type="Gene3D" id="3.40.50.1820">
    <property type="entry name" value="alpha/beta hydrolase"/>
    <property type="match status" value="1"/>
</dbReference>
<dbReference type="SUPFAM" id="SSF53474">
    <property type="entry name" value="alpha/beta-Hydrolases"/>
    <property type="match status" value="1"/>
</dbReference>
<accession>A0ABU1VSQ6</accession>
<comment type="caution">
    <text evidence="4">The sequence shown here is derived from an EMBL/GenBank/DDBJ whole genome shotgun (WGS) entry which is preliminary data.</text>
</comment>
<proteinExistence type="predicted"/>
<reference evidence="4 5" key="1">
    <citation type="submission" date="2023-07" db="EMBL/GenBank/DDBJ databases">
        <title>Sorghum-associated microbial communities from plants grown in Nebraska, USA.</title>
        <authorList>
            <person name="Schachtman D."/>
        </authorList>
    </citation>
    <scope>NUCLEOTIDE SEQUENCE [LARGE SCALE GENOMIC DNA]</scope>
    <source>
        <strain evidence="4 5">BE187</strain>
    </source>
</reference>
<evidence type="ECO:0000259" key="3">
    <source>
        <dbReference type="Pfam" id="PF00326"/>
    </source>
</evidence>
<dbReference type="EMBL" id="JAVDVW010000002">
    <property type="protein sequence ID" value="MDR7100522.1"/>
    <property type="molecule type" value="Genomic_DNA"/>
</dbReference>
<dbReference type="InterPro" id="IPR029058">
    <property type="entry name" value="AB_hydrolase_fold"/>
</dbReference>
<gene>
    <name evidence="4" type="ORF">J2X04_002903</name>
</gene>
<dbReference type="GO" id="GO:0004177">
    <property type="term" value="F:aminopeptidase activity"/>
    <property type="evidence" value="ECO:0007669"/>
    <property type="project" value="UniProtKB-KW"/>
</dbReference>
<name>A0ABU1VSQ6_9GAMM</name>
<dbReference type="InterPro" id="IPR001375">
    <property type="entry name" value="Peptidase_S9_cat"/>
</dbReference>
<protein>
    <submittedName>
        <fullName evidence="4">Dipeptidyl aminopeptidase/acylaminoacyl peptidase</fullName>
    </submittedName>
</protein>
<keyword evidence="2" id="KW-0732">Signal</keyword>
<keyword evidence="4" id="KW-0645">Protease</keyword>
<keyword evidence="4" id="KW-0031">Aminopeptidase</keyword>
<evidence type="ECO:0000313" key="5">
    <source>
        <dbReference type="Proteomes" id="UP001267878"/>
    </source>
</evidence>
<dbReference type="Proteomes" id="UP001267878">
    <property type="component" value="Unassembled WGS sequence"/>
</dbReference>
<evidence type="ECO:0000256" key="1">
    <source>
        <dbReference type="ARBA" id="ARBA00022801"/>
    </source>
</evidence>
<dbReference type="PANTHER" id="PTHR42776">
    <property type="entry name" value="SERINE PEPTIDASE S9 FAMILY MEMBER"/>
    <property type="match status" value="1"/>
</dbReference>
<dbReference type="Pfam" id="PF00326">
    <property type="entry name" value="Peptidase_S9"/>
    <property type="match status" value="1"/>
</dbReference>
<feature type="domain" description="Peptidase S9 prolyl oligopeptidase catalytic" evidence="3">
    <location>
        <begin position="441"/>
        <end position="649"/>
    </location>
</feature>
<evidence type="ECO:0000256" key="2">
    <source>
        <dbReference type="SAM" id="SignalP"/>
    </source>
</evidence>